<comment type="caution">
    <text evidence="10">The sequence shown here is derived from an EMBL/GenBank/DDBJ whole genome shotgun (WGS) entry which is preliminary data.</text>
</comment>
<protein>
    <submittedName>
        <fullName evidence="10">Uncharacterized protein</fullName>
    </submittedName>
</protein>
<feature type="compositionally biased region" description="Basic and acidic residues" evidence="5">
    <location>
        <begin position="408"/>
        <end position="421"/>
    </location>
</feature>
<dbReference type="InterPro" id="IPR018820">
    <property type="entry name" value="BRE4-related_DUF2421"/>
</dbReference>
<dbReference type="InterPro" id="IPR049453">
    <property type="entry name" value="Memb_transporter_dom"/>
</dbReference>
<dbReference type="Pfam" id="PF10334">
    <property type="entry name" value="BRE4"/>
    <property type="match status" value="1"/>
</dbReference>
<feature type="transmembrane region" description="Helical" evidence="6">
    <location>
        <begin position="748"/>
        <end position="767"/>
    </location>
</feature>
<feature type="compositionally biased region" description="Basic and acidic residues" evidence="5">
    <location>
        <begin position="916"/>
        <end position="926"/>
    </location>
</feature>
<feature type="region of interest" description="Disordered" evidence="5">
    <location>
        <begin position="1"/>
        <end position="68"/>
    </location>
</feature>
<name>A0A9P5Q609_9AGAR</name>
<feature type="transmembrane region" description="Helical" evidence="6">
    <location>
        <begin position="800"/>
        <end position="821"/>
    </location>
</feature>
<sequence>MDAEKEKSKQVPPQPSAPISDSPKRVQGNALANESTQKSTTRSPAPTSTLNGKSKETTQSPSPGNPSSKLDTFLTQLPPWISTNLRKSRSLKVWFRCWLASWVAFLILLPNASSNTLGTAGFFALLCSFFIPANLPVQLFAFSLFTLVIGLCFSWGIGVAAMRAANAVRSTSLIEAVELQIQESIKNNPVFQANPALATTTAVFSGDFLDVRASAIYGCFLGFFTFFYALFRAYRPRLVFTSIFATIGIDIFCTFGPLFPTAQYTILNSFIISIGCYAAIALVVTLFVFPETMSHSALRSVCEQLERVEKVVVMQGEVLRVIDKERGKAGIEELAPGKPLAMKLEGMKAVMVGIMKMLYGTAGMISLEFSYGKWSSDDVKDVIEPLASVVARSVALQSFPKLVWRTKEMQRQGERGDEKSVNDPTSTMTSTSTKSLNTSNDAHLLQQITSLNAQFEASHKLGIHDIFPLIDSATADLRNAIVNGVAAVRKNLDNINRHRWTKNPEVDGKLIKELDRAYDVLTAALREFTKNESDAKRMQILGPFLSLLEEKDKDGGGVRMTKAEQEGLPFRSLFIAFVLGTNLVSLSESILKTMDIVQTTIAKRKRNRLWAPKGLRKIGNMIMGRVEGGEDENAAAAVGDDQARTEEDAGNEGRGRMGTKGFKLDPDSRPPTNVVQKIMNNLHILYRWCGTPKAMFAFKYSFVSVALWLPAVVNSTGGFYYKEKGLWALIMAQTTLNIYAADQVFNIAIRLIGTFIGATVGLVAWYMGNGHGIGNPFGAAVVTALFLLPLVFLRNFTPPQVLPGVLLGCATFSLVIGYSWVDGHIAQFATPGIGWSIAWKRFTLVVIGSAASFIVMMLPPTSGRKAVRSRNASIIASLGNLYAFLMSTWIAEVPRSTSDAESDSNSDSSGLAPENPGEKGNKDPANHEAVVSGSISHTHLAPTALWLDEFRVRLLGLSEEITTLRQLTATATWEGSVRGKWPLEEYNALLVAESEMLIGLAQLGNALAHLDDEWRITFMHNTRVLNPHFITDVMTVFSLVSQSLRNGEPLHQVLPQSLVGRLMYHHYNHHYLHQAAPRDQSGQYLTVDTVSSLDYMYYATGVVAVFLVLRSVDELHKITKKLCGEVPFQGFESWRNHFESEHVQRL</sequence>
<comment type="subcellular location">
    <subcellularLocation>
        <location evidence="1">Membrane</location>
        <topology evidence="1">Multi-pass membrane protein</topology>
    </subcellularLocation>
</comment>
<dbReference type="Pfam" id="PF13515">
    <property type="entry name" value="FUSC_2"/>
    <property type="match status" value="1"/>
</dbReference>
<feature type="transmembrane region" description="Helical" evidence="6">
    <location>
        <begin position="871"/>
        <end position="891"/>
    </location>
</feature>
<dbReference type="PANTHER" id="PTHR37994">
    <property type="entry name" value="ARAE_2_N DOMAIN-CONTAINING PROTEIN-RELATED"/>
    <property type="match status" value="1"/>
</dbReference>
<dbReference type="PANTHER" id="PTHR37994:SF3">
    <property type="entry name" value="ER TRANSPORTER 6TM N-TERMINAL DOMAIN-CONTAINING PROTEIN"/>
    <property type="match status" value="1"/>
</dbReference>
<evidence type="ECO:0000256" key="3">
    <source>
        <dbReference type="ARBA" id="ARBA00022989"/>
    </source>
</evidence>
<dbReference type="EMBL" id="JADNRY010000014">
    <property type="protein sequence ID" value="KAF9074230.1"/>
    <property type="molecule type" value="Genomic_DNA"/>
</dbReference>
<evidence type="ECO:0000256" key="1">
    <source>
        <dbReference type="ARBA" id="ARBA00004141"/>
    </source>
</evidence>
<feature type="compositionally biased region" description="Basic and acidic residues" evidence="5">
    <location>
        <begin position="641"/>
        <end position="655"/>
    </location>
</feature>
<keyword evidence="4 6" id="KW-0472">Membrane</keyword>
<feature type="transmembrane region" description="Helical" evidence="6">
    <location>
        <begin position="265"/>
        <end position="289"/>
    </location>
</feature>
<evidence type="ECO:0000256" key="4">
    <source>
        <dbReference type="ARBA" id="ARBA00023136"/>
    </source>
</evidence>
<evidence type="ECO:0000256" key="6">
    <source>
        <dbReference type="SAM" id="Phobius"/>
    </source>
</evidence>
<dbReference type="Pfam" id="PF10337">
    <property type="entry name" value="ArAE_2_N"/>
    <property type="match status" value="1"/>
</dbReference>
<reference evidence="10" key="1">
    <citation type="submission" date="2020-11" db="EMBL/GenBank/DDBJ databases">
        <authorList>
            <consortium name="DOE Joint Genome Institute"/>
            <person name="Ahrendt S."/>
            <person name="Riley R."/>
            <person name="Andreopoulos W."/>
            <person name="Labutti K."/>
            <person name="Pangilinan J."/>
            <person name="Ruiz-Duenas F.J."/>
            <person name="Barrasa J.M."/>
            <person name="Sanchez-Garcia M."/>
            <person name="Camarero S."/>
            <person name="Miyauchi S."/>
            <person name="Serrano A."/>
            <person name="Linde D."/>
            <person name="Babiker R."/>
            <person name="Drula E."/>
            <person name="Ayuso-Fernandez I."/>
            <person name="Pacheco R."/>
            <person name="Padilla G."/>
            <person name="Ferreira P."/>
            <person name="Barriuso J."/>
            <person name="Kellner H."/>
            <person name="Castanera R."/>
            <person name="Alfaro M."/>
            <person name="Ramirez L."/>
            <person name="Pisabarro A.G."/>
            <person name="Kuo A."/>
            <person name="Tritt A."/>
            <person name="Lipzen A."/>
            <person name="He G."/>
            <person name="Yan M."/>
            <person name="Ng V."/>
            <person name="Cullen D."/>
            <person name="Martin F."/>
            <person name="Rosso M.-N."/>
            <person name="Henrissat B."/>
            <person name="Hibbett D."/>
            <person name="Martinez A.T."/>
            <person name="Grigoriev I.V."/>
        </authorList>
    </citation>
    <scope>NUCLEOTIDE SEQUENCE</scope>
    <source>
        <strain evidence="10">AH 40177</strain>
    </source>
</reference>
<keyword evidence="11" id="KW-1185">Reference proteome</keyword>
<feature type="compositionally biased region" description="Low complexity" evidence="5">
    <location>
        <begin position="425"/>
        <end position="436"/>
    </location>
</feature>
<evidence type="ECO:0000313" key="11">
    <source>
        <dbReference type="Proteomes" id="UP000772434"/>
    </source>
</evidence>
<dbReference type="InterPro" id="IPR018823">
    <property type="entry name" value="ArAE_2_N"/>
</dbReference>
<dbReference type="Proteomes" id="UP000772434">
    <property type="component" value="Unassembled WGS sequence"/>
</dbReference>
<feature type="transmembrane region" description="Helical" evidence="6">
    <location>
        <begin position="116"/>
        <end position="133"/>
    </location>
</feature>
<proteinExistence type="predicted"/>
<dbReference type="GO" id="GO:0016020">
    <property type="term" value="C:membrane"/>
    <property type="evidence" value="ECO:0007669"/>
    <property type="project" value="UniProtKB-SubCell"/>
</dbReference>
<evidence type="ECO:0000256" key="5">
    <source>
        <dbReference type="SAM" id="MobiDB-lite"/>
    </source>
</evidence>
<evidence type="ECO:0000259" key="9">
    <source>
        <dbReference type="Pfam" id="PF13515"/>
    </source>
</evidence>
<feature type="transmembrane region" description="Helical" evidence="6">
    <location>
        <begin position="214"/>
        <end position="231"/>
    </location>
</feature>
<gene>
    <name evidence="10" type="ORF">BDP27DRAFT_1317519</name>
</gene>
<evidence type="ECO:0000259" key="7">
    <source>
        <dbReference type="Pfam" id="PF10334"/>
    </source>
</evidence>
<evidence type="ECO:0000259" key="8">
    <source>
        <dbReference type="Pfam" id="PF10337"/>
    </source>
</evidence>
<feature type="domain" description="Putative ER transporter 6TM N-terminal" evidence="8">
    <location>
        <begin position="77"/>
        <end position="503"/>
    </location>
</feature>
<feature type="region of interest" description="Disordered" evidence="5">
    <location>
        <begin position="897"/>
        <end position="927"/>
    </location>
</feature>
<feature type="domain" description="Integral membrane bound transporter" evidence="9">
    <location>
        <begin position="723"/>
        <end position="855"/>
    </location>
</feature>
<feature type="transmembrane region" description="Helical" evidence="6">
    <location>
        <begin position="93"/>
        <end position="110"/>
    </location>
</feature>
<feature type="compositionally biased region" description="Polar residues" evidence="5">
    <location>
        <begin position="30"/>
        <end position="68"/>
    </location>
</feature>
<feature type="transmembrane region" description="Helical" evidence="6">
    <location>
        <begin position="140"/>
        <end position="162"/>
    </location>
</feature>
<feature type="region of interest" description="Disordered" evidence="5">
    <location>
        <begin position="633"/>
        <end position="666"/>
    </location>
</feature>
<organism evidence="10 11">
    <name type="scientific">Rhodocollybia butyracea</name>
    <dbReference type="NCBI Taxonomy" id="206335"/>
    <lineage>
        <taxon>Eukaryota</taxon>
        <taxon>Fungi</taxon>
        <taxon>Dikarya</taxon>
        <taxon>Basidiomycota</taxon>
        <taxon>Agaricomycotina</taxon>
        <taxon>Agaricomycetes</taxon>
        <taxon>Agaricomycetidae</taxon>
        <taxon>Agaricales</taxon>
        <taxon>Marasmiineae</taxon>
        <taxon>Omphalotaceae</taxon>
        <taxon>Rhodocollybia</taxon>
    </lineage>
</organism>
<feature type="compositionally biased region" description="Low complexity" evidence="5">
    <location>
        <begin position="897"/>
        <end position="909"/>
    </location>
</feature>
<dbReference type="OrthoDB" id="2274698at2759"/>
<feature type="transmembrane region" description="Helical" evidence="6">
    <location>
        <begin position="841"/>
        <end position="859"/>
    </location>
</feature>
<accession>A0A9P5Q609</accession>
<feature type="transmembrane region" description="Helical" evidence="6">
    <location>
        <begin position="773"/>
        <end position="793"/>
    </location>
</feature>
<evidence type="ECO:0000313" key="10">
    <source>
        <dbReference type="EMBL" id="KAF9074230.1"/>
    </source>
</evidence>
<feature type="transmembrane region" description="Helical" evidence="6">
    <location>
        <begin position="238"/>
        <end position="259"/>
    </location>
</feature>
<evidence type="ECO:0000256" key="2">
    <source>
        <dbReference type="ARBA" id="ARBA00022692"/>
    </source>
</evidence>
<dbReference type="AlphaFoldDB" id="A0A9P5Q609"/>
<feature type="domain" description="DUF2421" evidence="7">
    <location>
        <begin position="860"/>
        <end position="1125"/>
    </location>
</feature>
<keyword evidence="3 6" id="KW-1133">Transmembrane helix</keyword>
<keyword evidence="2 6" id="KW-0812">Transmembrane</keyword>
<feature type="region of interest" description="Disordered" evidence="5">
    <location>
        <begin position="408"/>
        <end position="436"/>
    </location>
</feature>